<dbReference type="OrthoDB" id="431485at2759"/>
<evidence type="ECO:0000313" key="1">
    <source>
        <dbReference type="EMBL" id="PSC74055.1"/>
    </source>
</evidence>
<sequence>MAPAAVAASPCATRRQPSAAAAVAAAPPPCRVPPTAARFPQRCPYRRQQRSSTVAASAPEAATTAVSLPEPAAAELDAEGRRAWGACAELLAARCGLDREAANAALLKAFGWKGQGFWRQERVKQAPELQQVATALDFVAGLGISEPADGGKLVTTFPEVLGLKLEVMEGNVQLLKEKWSMKGKVLANSIKRKPRALGNIIDCEGTCAGLCTRCWAQF</sequence>
<evidence type="ECO:0000313" key="2">
    <source>
        <dbReference type="Proteomes" id="UP000239649"/>
    </source>
</evidence>
<protein>
    <submittedName>
        <fullName evidence="1">Transcription termination factor family</fullName>
    </submittedName>
</protein>
<dbReference type="Gene3D" id="1.25.70.10">
    <property type="entry name" value="Transcription termination factor 3, mitochondrial"/>
    <property type="match status" value="1"/>
</dbReference>
<dbReference type="AlphaFoldDB" id="A0A2P6VIY1"/>
<gene>
    <name evidence="1" type="ORF">C2E20_2859</name>
</gene>
<proteinExistence type="predicted"/>
<keyword evidence="2" id="KW-1185">Reference proteome</keyword>
<reference evidence="1 2" key="1">
    <citation type="journal article" date="2018" name="Plant J.">
        <title>Genome sequences of Chlorella sorokiniana UTEX 1602 and Micractinium conductrix SAG 241.80: implications to maltose excretion by a green alga.</title>
        <authorList>
            <person name="Arriola M.B."/>
            <person name="Velmurugan N."/>
            <person name="Zhang Y."/>
            <person name="Plunkett M.H."/>
            <person name="Hondzo H."/>
            <person name="Barney B.M."/>
        </authorList>
    </citation>
    <scope>NUCLEOTIDE SEQUENCE [LARGE SCALE GENOMIC DNA]</scope>
    <source>
        <strain evidence="1 2">SAG 241.80</strain>
    </source>
</reference>
<dbReference type="Proteomes" id="UP000239649">
    <property type="component" value="Unassembled WGS sequence"/>
</dbReference>
<comment type="caution">
    <text evidence="1">The sequence shown here is derived from an EMBL/GenBank/DDBJ whole genome shotgun (WGS) entry which is preliminary data.</text>
</comment>
<organism evidence="1 2">
    <name type="scientific">Micractinium conductrix</name>
    <dbReference type="NCBI Taxonomy" id="554055"/>
    <lineage>
        <taxon>Eukaryota</taxon>
        <taxon>Viridiplantae</taxon>
        <taxon>Chlorophyta</taxon>
        <taxon>core chlorophytes</taxon>
        <taxon>Trebouxiophyceae</taxon>
        <taxon>Chlorellales</taxon>
        <taxon>Chlorellaceae</taxon>
        <taxon>Chlorella clade</taxon>
        <taxon>Micractinium</taxon>
    </lineage>
</organism>
<name>A0A2P6VIY1_9CHLO</name>
<dbReference type="EMBL" id="LHPF02000005">
    <property type="protein sequence ID" value="PSC74055.1"/>
    <property type="molecule type" value="Genomic_DNA"/>
</dbReference>
<dbReference type="InterPro" id="IPR038538">
    <property type="entry name" value="MTERF_sf"/>
</dbReference>
<accession>A0A2P6VIY1</accession>